<name>A0A6A5ZA54_9PLEO</name>
<dbReference type="Pfam" id="PF13561">
    <property type="entry name" value="adh_short_C2"/>
    <property type="match status" value="1"/>
</dbReference>
<dbReference type="CDD" id="cd05233">
    <property type="entry name" value="SDR_c"/>
    <property type="match status" value="1"/>
</dbReference>
<evidence type="ECO:0000256" key="1">
    <source>
        <dbReference type="ARBA" id="ARBA00006484"/>
    </source>
</evidence>
<dbReference type="Proteomes" id="UP000799770">
    <property type="component" value="Unassembled WGS sequence"/>
</dbReference>
<dbReference type="Gene3D" id="3.40.50.720">
    <property type="entry name" value="NAD(P)-binding Rossmann-like Domain"/>
    <property type="match status" value="1"/>
</dbReference>
<dbReference type="PANTHER" id="PTHR43618:SF18">
    <property type="entry name" value="SHORT CHAIN DEHYDROGENASE_REDUCTASE FAMILY (AFU_ORTHOLOGUE AFUA_5G12480)"/>
    <property type="match status" value="1"/>
</dbReference>
<dbReference type="InterPro" id="IPR020904">
    <property type="entry name" value="Sc_DH/Rdtase_CS"/>
</dbReference>
<gene>
    <name evidence="4" type="ORF">BDV96DRAFT_573798</name>
</gene>
<sequence length="285" mass="30252">MASISLDPADLFSVKGLVAVVTGGGTGIGLMIAKALEANGATVYIIGRRLEPLKAAASAAQHGNIIPIQGDVTSKPSLQTIVNQIKEEKGYINVLIANSGITGPSLKDMPKNPDLTTYQEHLWTWEPPSFTQTFEVNTTAVFFTITAFLGLLGEGNKQGFKQTSQVVATSSIGGFNRLPLAGHAYGASKAAVTHMMKQFASTLVPYDIRANVLAPGFYPSEMTSGMMNQIGDKKWPKDFIPEQRAGDIEDMAGAILFLVGRAGAYVNGNVLVTDGGRLSIIPSTY</sequence>
<evidence type="ECO:0000256" key="3">
    <source>
        <dbReference type="ARBA" id="ARBA00023002"/>
    </source>
</evidence>
<dbReference type="PANTHER" id="PTHR43618">
    <property type="entry name" value="7-ALPHA-HYDROXYSTEROID DEHYDROGENASE"/>
    <property type="match status" value="1"/>
</dbReference>
<dbReference type="InterPro" id="IPR002347">
    <property type="entry name" value="SDR_fam"/>
</dbReference>
<dbReference type="EMBL" id="ML977321">
    <property type="protein sequence ID" value="KAF2116322.1"/>
    <property type="molecule type" value="Genomic_DNA"/>
</dbReference>
<dbReference type="PROSITE" id="PS00061">
    <property type="entry name" value="ADH_SHORT"/>
    <property type="match status" value="1"/>
</dbReference>
<dbReference type="SUPFAM" id="SSF51735">
    <property type="entry name" value="NAD(P)-binding Rossmann-fold domains"/>
    <property type="match status" value="1"/>
</dbReference>
<evidence type="ECO:0000256" key="2">
    <source>
        <dbReference type="ARBA" id="ARBA00022857"/>
    </source>
</evidence>
<dbReference type="GO" id="GO:0016491">
    <property type="term" value="F:oxidoreductase activity"/>
    <property type="evidence" value="ECO:0007669"/>
    <property type="project" value="UniProtKB-KW"/>
</dbReference>
<keyword evidence="5" id="KW-1185">Reference proteome</keyword>
<protein>
    <submittedName>
        <fullName evidence="4">Short-chain dehydrogenase/reductase</fullName>
    </submittedName>
</protein>
<dbReference type="AlphaFoldDB" id="A0A6A5ZA54"/>
<dbReference type="InterPro" id="IPR052178">
    <property type="entry name" value="Sec_Metab_Biosynth_SDR"/>
</dbReference>
<dbReference type="PRINTS" id="PR00081">
    <property type="entry name" value="GDHRDH"/>
</dbReference>
<keyword evidence="2" id="KW-0521">NADP</keyword>
<dbReference type="OrthoDB" id="2898618at2759"/>
<comment type="similarity">
    <text evidence="1">Belongs to the short-chain dehydrogenases/reductases (SDR) family.</text>
</comment>
<reference evidence="4" key="1">
    <citation type="journal article" date="2020" name="Stud. Mycol.">
        <title>101 Dothideomycetes genomes: a test case for predicting lifestyles and emergence of pathogens.</title>
        <authorList>
            <person name="Haridas S."/>
            <person name="Albert R."/>
            <person name="Binder M."/>
            <person name="Bloem J."/>
            <person name="Labutti K."/>
            <person name="Salamov A."/>
            <person name="Andreopoulos B."/>
            <person name="Baker S."/>
            <person name="Barry K."/>
            <person name="Bills G."/>
            <person name="Bluhm B."/>
            <person name="Cannon C."/>
            <person name="Castanera R."/>
            <person name="Culley D."/>
            <person name="Daum C."/>
            <person name="Ezra D."/>
            <person name="Gonzalez J."/>
            <person name="Henrissat B."/>
            <person name="Kuo A."/>
            <person name="Liang C."/>
            <person name="Lipzen A."/>
            <person name="Lutzoni F."/>
            <person name="Magnuson J."/>
            <person name="Mondo S."/>
            <person name="Nolan M."/>
            <person name="Ohm R."/>
            <person name="Pangilinan J."/>
            <person name="Park H.-J."/>
            <person name="Ramirez L."/>
            <person name="Alfaro M."/>
            <person name="Sun H."/>
            <person name="Tritt A."/>
            <person name="Yoshinaga Y."/>
            <person name="Zwiers L.-H."/>
            <person name="Turgeon B."/>
            <person name="Goodwin S."/>
            <person name="Spatafora J."/>
            <person name="Crous P."/>
            <person name="Grigoriev I."/>
        </authorList>
    </citation>
    <scope>NUCLEOTIDE SEQUENCE</scope>
    <source>
        <strain evidence="4">CBS 627.86</strain>
    </source>
</reference>
<keyword evidence="3" id="KW-0560">Oxidoreductase</keyword>
<evidence type="ECO:0000313" key="5">
    <source>
        <dbReference type="Proteomes" id="UP000799770"/>
    </source>
</evidence>
<organism evidence="4 5">
    <name type="scientific">Lophiotrema nucula</name>
    <dbReference type="NCBI Taxonomy" id="690887"/>
    <lineage>
        <taxon>Eukaryota</taxon>
        <taxon>Fungi</taxon>
        <taxon>Dikarya</taxon>
        <taxon>Ascomycota</taxon>
        <taxon>Pezizomycotina</taxon>
        <taxon>Dothideomycetes</taxon>
        <taxon>Pleosporomycetidae</taxon>
        <taxon>Pleosporales</taxon>
        <taxon>Lophiotremataceae</taxon>
        <taxon>Lophiotrema</taxon>
    </lineage>
</organism>
<dbReference type="InterPro" id="IPR036291">
    <property type="entry name" value="NAD(P)-bd_dom_sf"/>
</dbReference>
<accession>A0A6A5ZA54</accession>
<evidence type="ECO:0000313" key="4">
    <source>
        <dbReference type="EMBL" id="KAF2116322.1"/>
    </source>
</evidence>
<proteinExistence type="inferred from homology"/>